<name>A0ACB8S7U7_9AGAM</name>
<evidence type="ECO:0000313" key="2">
    <source>
        <dbReference type="Proteomes" id="UP000814033"/>
    </source>
</evidence>
<proteinExistence type="predicted"/>
<sequence length="380" mass="42728">MSLPIVHSEISYADMTGHLCQAIELVNLLHSIARWAAEVNHPRLAEIMHGVRVFIHLIALYPGADDLMATSFGPIMDVVQRLEVLLINPLANFEPTAPGQFFPRQLNDIVMQVPGASPSRVYMSIDAPFVGVPDLERTHSILPPIELVLRAGSVCRLLVNVNPLAGWSANTLVVVQELHDTVVVVKNLVDRNGIILPRWLFWYLSVRSDWDVAIERVNDVLTREAERRQTGYRTLLIHPSRTPPYSVEDLMCLISGSAEDDSSSTHQSNDALKDVRKIYDKDSTVHGWYYSLRVPGSRSEGKDDAVKSIVSDLLKPHARAICGIVTVVKDGPWATRAEWDDGLLYIDRFASTLWWYLSGEAKVDQVFGERELERFLDLQM</sequence>
<comment type="caution">
    <text evidence="1">The sequence shown here is derived from an EMBL/GenBank/DDBJ whole genome shotgun (WGS) entry which is preliminary data.</text>
</comment>
<accession>A0ACB8S7U7</accession>
<evidence type="ECO:0000313" key="1">
    <source>
        <dbReference type="EMBL" id="KAI0052233.1"/>
    </source>
</evidence>
<keyword evidence="2" id="KW-1185">Reference proteome</keyword>
<gene>
    <name evidence="1" type="ORF">FA95DRAFT_1602174</name>
</gene>
<reference evidence="1" key="2">
    <citation type="journal article" date="2022" name="New Phytol.">
        <title>Evolutionary transition to the ectomycorrhizal habit in the genomes of a hyperdiverse lineage of mushroom-forming fungi.</title>
        <authorList>
            <person name="Looney B."/>
            <person name="Miyauchi S."/>
            <person name="Morin E."/>
            <person name="Drula E."/>
            <person name="Courty P.E."/>
            <person name="Kohler A."/>
            <person name="Kuo A."/>
            <person name="LaButti K."/>
            <person name="Pangilinan J."/>
            <person name="Lipzen A."/>
            <person name="Riley R."/>
            <person name="Andreopoulos W."/>
            <person name="He G."/>
            <person name="Johnson J."/>
            <person name="Nolan M."/>
            <person name="Tritt A."/>
            <person name="Barry K.W."/>
            <person name="Grigoriev I.V."/>
            <person name="Nagy L.G."/>
            <person name="Hibbett D."/>
            <person name="Henrissat B."/>
            <person name="Matheny P.B."/>
            <person name="Labbe J."/>
            <person name="Martin F.M."/>
        </authorList>
    </citation>
    <scope>NUCLEOTIDE SEQUENCE</scope>
    <source>
        <strain evidence="1">FP105234-sp</strain>
    </source>
</reference>
<dbReference type="Proteomes" id="UP000814033">
    <property type="component" value="Unassembled WGS sequence"/>
</dbReference>
<reference evidence="1" key="1">
    <citation type="submission" date="2021-02" db="EMBL/GenBank/DDBJ databases">
        <authorList>
            <consortium name="DOE Joint Genome Institute"/>
            <person name="Ahrendt S."/>
            <person name="Looney B.P."/>
            <person name="Miyauchi S."/>
            <person name="Morin E."/>
            <person name="Drula E."/>
            <person name="Courty P.E."/>
            <person name="Chicoki N."/>
            <person name="Fauchery L."/>
            <person name="Kohler A."/>
            <person name="Kuo A."/>
            <person name="Labutti K."/>
            <person name="Pangilinan J."/>
            <person name="Lipzen A."/>
            <person name="Riley R."/>
            <person name="Andreopoulos W."/>
            <person name="He G."/>
            <person name="Johnson J."/>
            <person name="Barry K.W."/>
            <person name="Grigoriev I.V."/>
            <person name="Nagy L."/>
            <person name="Hibbett D."/>
            <person name="Henrissat B."/>
            <person name="Matheny P.B."/>
            <person name="Labbe J."/>
            <person name="Martin F."/>
        </authorList>
    </citation>
    <scope>NUCLEOTIDE SEQUENCE</scope>
    <source>
        <strain evidence="1">FP105234-sp</strain>
    </source>
</reference>
<protein>
    <submittedName>
        <fullName evidence="1">Uncharacterized protein</fullName>
    </submittedName>
</protein>
<organism evidence="1 2">
    <name type="scientific">Auriscalpium vulgare</name>
    <dbReference type="NCBI Taxonomy" id="40419"/>
    <lineage>
        <taxon>Eukaryota</taxon>
        <taxon>Fungi</taxon>
        <taxon>Dikarya</taxon>
        <taxon>Basidiomycota</taxon>
        <taxon>Agaricomycotina</taxon>
        <taxon>Agaricomycetes</taxon>
        <taxon>Russulales</taxon>
        <taxon>Auriscalpiaceae</taxon>
        <taxon>Auriscalpium</taxon>
    </lineage>
</organism>
<dbReference type="EMBL" id="MU275847">
    <property type="protein sequence ID" value="KAI0052233.1"/>
    <property type="molecule type" value="Genomic_DNA"/>
</dbReference>